<evidence type="ECO:0000256" key="3">
    <source>
        <dbReference type="ARBA" id="ARBA00022801"/>
    </source>
</evidence>
<keyword evidence="10" id="KW-1185">Reference proteome</keyword>
<evidence type="ECO:0000256" key="6">
    <source>
        <dbReference type="SAM" id="MobiDB-lite"/>
    </source>
</evidence>
<dbReference type="InterPro" id="IPR001478">
    <property type="entry name" value="PDZ"/>
</dbReference>
<keyword evidence="2" id="KW-0645">Protease</keyword>
<dbReference type="Pfam" id="PF13365">
    <property type="entry name" value="Trypsin_2"/>
    <property type="match status" value="1"/>
</dbReference>
<dbReference type="Gene3D" id="2.30.42.10">
    <property type="match status" value="1"/>
</dbReference>
<dbReference type="SUPFAM" id="SSF50494">
    <property type="entry name" value="Trypsin-like serine proteases"/>
    <property type="match status" value="1"/>
</dbReference>
<feature type="chain" id="PRO_5044775010" description="PDZ domain-containing protein" evidence="7">
    <location>
        <begin position="22"/>
        <end position="535"/>
    </location>
</feature>
<evidence type="ECO:0000259" key="8">
    <source>
        <dbReference type="PROSITE" id="PS50106"/>
    </source>
</evidence>
<dbReference type="Pfam" id="PF13180">
    <property type="entry name" value="PDZ_2"/>
    <property type="match status" value="1"/>
</dbReference>
<dbReference type="PROSITE" id="PS50106">
    <property type="entry name" value="PDZ"/>
    <property type="match status" value="1"/>
</dbReference>
<feature type="region of interest" description="Disordered" evidence="6">
    <location>
        <begin position="81"/>
        <end position="105"/>
    </location>
</feature>
<dbReference type="Proteomes" id="UP001530315">
    <property type="component" value="Unassembled WGS sequence"/>
</dbReference>
<dbReference type="PANTHER" id="PTHR43343">
    <property type="entry name" value="PEPTIDASE S12"/>
    <property type="match status" value="1"/>
</dbReference>
<dbReference type="SUPFAM" id="SSF68906">
    <property type="entry name" value="SAP domain"/>
    <property type="match status" value="1"/>
</dbReference>
<accession>A0ABD3PNN5</accession>
<evidence type="ECO:0000313" key="9">
    <source>
        <dbReference type="EMBL" id="KAL3789393.1"/>
    </source>
</evidence>
<feature type="signal peptide" evidence="7">
    <location>
        <begin position="1"/>
        <end position="21"/>
    </location>
</feature>
<dbReference type="SMART" id="SM00228">
    <property type="entry name" value="PDZ"/>
    <property type="match status" value="1"/>
</dbReference>
<gene>
    <name evidence="9" type="ORF">ACHAW5_010188</name>
</gene>
<evidence type="ECO:0000256" key="7">
    <source>
        <dbReference type="SAM" id="SignalP"/>
    </source>
</evidence>
<keyword evidence="4" id="KW-0720">Serine protease</keyword>
<dbReference type="AlphaFoldDB" id="A0ABD3PNN5"/>
<dbReference type="Gene3D" id="2.40.10.10">
    <property type="entry name" value="Trypsin-like serine proteases"/>
    <property type="match status" value="2"/>
</dbReference>
<dbReference type="GO" id="GO:0008236">
    <property type="term" value="F:serine-type peptidase activity"/>
    <property type="evidence" value="ECO:0007669"/>
    <property type="project" value="UniProtKB-KW"/>
</dbReference>
<feature type="domain" description="PDZ" evidence="8">
    <location>
        <begin position="392"/>
        <end position="495"/>
    </location>
</feature>
<dbReference type="PANTHER" id="PTHR43343:SF3">
    <property type="entry name" value="PROTEASE DO-LIKE 8, CHLOROPLASTIC"/>
    <property type="match status" value="1"/>
</dbReference>
<evidence type="ECO:0000256" key="5">
    <source>
        <dbReference type="ARBA" id="ARBA00023026"/>
    </source>
</evidence>
<keyword evidence="5" id="KW-0843">Virulence</keyword>
<dbReference type="GO" id="GO:0006508">
    <property type="term" value="P:proteolysis"/>
    <property type="evidence" value="ECO:0007669"/>
    <property type="project" value="UniProtKB-KW"/>
</dbReference>
<dbReference type="InterPro" id="IPR036034">
    <property type="entry name" value="PDZ_sf"/>
</dbReference>
<keyword evidence="7" id="KW-0732">Signal</keyword>
<dbReference type="SUPFAM" id="SSF50156">
    <property type="entry name" value="PDZ domain-like"/>
    <property type="match status" value="1"/>
</dbReference>
<dbReference type="EMBL" id="JALLAZ020000682">
    <property type="protein sequence ID" value="KAL3789393.1"/>
    <property type="molecule type" value="Genomic_DNA"/>
</dbReference>
<protein>
    <recommendedName>
        <fullName evidence="8">PDZ domain-containing protein</fullName>
    </recommendedName>
</protein>
<evidence type="ECO:0000256" key="4">
    <source>
        <dbReference type="ARBA" id="ARBA00022825"/>
    </source>
</evidence>
<sequence length="535" mass="56024">MNVFSSTILLALLSSIDLSFSFLADPRRPSGNVNAANVGEWTSQSSFRGAGSKSRLFYYGEYDDNFLGLSGAETAPDGAGLLRRASDAPRGGGGGGVANSSGGGGGAIGNNNREYAALSVAELKRLLNDRGVDYRDCLEKRDLVERLISSRGLAPSSSASTGSDYDGAAVGSGLSYEENRVVNTFTKASPAVAYIQTISQQQVVQRGFSLKGTEVPTGAGSGFLWDDKGHIVTNYHVIASATKANNPVIKVKLQGMPPQPATIVGYEPEKDLAVLRISSRNLPKPISVGSSNDLQVGQNVLAIGNPFGLDYTLTTGVVSALGRDVDGVGGRPIKGCIQSDAAINPGNSGGPLLDSRGRLIGVNMAIYSPSGASAGIGFSIPVDTVRRVVNQIIRYGRVVRPTMGVNVADDRVLRSIAMQLRNELNGVLVVEVLPGSPAETAGLKTTELRSDGTLELGDLITEINGEVVVSVEDLLSAIEARSDGDTVSVKVWRKCDKRLAETVQVKLIASDKLQRGGISQGKKATSSVGSRGAWQ</sequence>
<dbReference type="InterPro" id="IPR043504">
    <property type="entry name" value="Peptidase_S1_PA_chymotrypsin"/>
</dbReference>
<dbReference type="PRINTS" id="PR00834">
    <property type="entry name" value="PROTEASES2C"/>
</dbReference>
<evidence type="ECO:0000256" key="2">
    <source>
        <dbReference type="ARBA" id="ARBA00022670"/>
    </source>
</evidence>
<name>A0ABD3PNN5_9STRA</name>
<comment type="caution">
    <text evidence="9">The sequence shown here is derived from an EMBL/GenBank/DDBJ whole genome shotgun (WGS) entry which is preliminary data.</text>
</comment>
<comment type="similarity">
    <text evidence="1">Belongs to the peptidase S1C family.</text>
</comment>
<evidence type="ECO:0000313" key="10">
    <source>
        <dbReference type="Proteomes" id="UP001530315"/>
    </source>
</evidence>
<dbReference type="InterPro" id="IPR036361">
    <property type="entry name" value="SAP_dom_sf"/>
</dbReference>
<reference evidence="9 10" key="1">
    <citation type="submission" date="2024-10" db="EMBL/GenBank/DDBJ databases">
        <title>Updated reference genomes for cyclostephanoid diatoms.</title>
        <authorList>
            <person name="Roberts W.R."/>
            <person name="Alverson A.J."/>
        </authorList>
    </citation>
    <scope>NUCLEOTIDE SEQUENCE [LARGE SCALE GENOMIC DNA]</scope>
    <source>
        <strain evidence="9 10">AJA276-08</strain>
    </source>
</reference>
<dbReference type="InterPro" id="IPR001940">
    <property type="entry name" value="Peptidase_S1C"/>
</dbReference>
<keyword evidence="3" id="KW-0378">Hydrolase</keyword>
<evidence type="ECO:0000256" key="1">
    <source>
        <dbReference type="ARBA" id="ARBA00010541"/>
    </source>
</evidence>
<dbReference type="InterPro" id="IPR009003">
    <property type="entry name" value="Peptidase_S1_PA"/>
</dbReference>
<proteinExistence type="inferred from homology"/>
<dbReference type="InterPro" id="IPR051201">
    <property type="entry name" value="Chloro_Bact_Ser_Proteases"/>
</dbReference>
<feature type="compositionally biased region" description="Gly residues" evidence="6">
    <location>
        <begin position="90"/>
        <end position="105"/>
    </location>
</feature>
<organism evidence="9 10">
    <name type="scientific">Stephanodiscus triporus</name>
    <dbReference type="NCBI Taxonomy" id="2934178"/>
    <lineage>
        <taxon>Eukaryota</taxon>
        <taxon>Sar</taxon>
        <taxon>Stramenopiles</taxon>
        <taxon>Ochrophyta</taxon>
        <taxon>Bacillariophyta</taxon>
        <taxon>Coscinodiscophyceae</taxon>
        <taxon>Thalassiosirophycidae</taxon>
        <taxon>Stephanodiscales</taxon>
        <taxon>Stephanodiscaceae</taxon>
        <taxon>Stephanodiscus</taxon>
    </lineage>
</organism>
<dbReference type="Gene3D" id="1.10.720.30">
    <property type="entry name" value="SAP domain"/>
    <property type="match status" value="1"/>
</dbReference>
<dbReference type="FunFam" id="2.40.10.10:FF:000001">
    <property type="entry name" value="Periplasmic serine protease DegS"/>
    <property type="match status" value="1"/>
</dbReference>